<dbReference type="EMBL" id="SRSC01000002">
    <property type="protein sequence ID" value="TGU72278.1"/>
    <property type="molecule type" value="Genomic_DNA"/>
</dbReference>
<dbReference type="AlphaFoldDB" id="A0A4S1CFG1"/>
<dbReference type="Gene3D" id="3.90.550.10">
    <property type="entry name" value="Spore Coat Polysaccharide Biosynthesis Protein SpsA, Chain A"/>
    <property type="match status" value="1"/>
</dbReference>
<evidence type="ECO:0000259" key="1">
    <source>
        <dbReference type="Pfam" id="PF00535"/>
    </source>
</evidence>
<dbReference type="GO" id="GO:0016758">
    <property type="term" value="F:hexosyltransferase activity"/>
    <property type="evidence" value="ECO:0007669"/>
    <property type="project" value="UniProtKB-ARBA"/>
</dbReference>
<dbReference type="CDD" id="cd00761">
    <property type="entry name" value="Glyco_tranf_GTA_type"/>
    <property type="match status" value="1"/>
</dbReference>
<dbReference type="PANTHER" id="PTHR22916:SF3">
    <property type="entry name" value="UDP-GLCNAC:BETAGAL BETA-1,3-N-ACETYLGLUCOSAMINYLTRANSFERASE-LIKE PROTEIN 1"/>
    <property type="match status" value="1"/>
</dbReference>
<keyword evidence="2" id="KW-0808">Transferase</keyword>
<dbReference type="InterPro" id="IPR029044">
    <property type="entry name" value="Nucleotide-diphossugar_trans"/>
</dbReference>
<comment type="caution">
    <text evidence="2">The sequence shown here is derived from an EMBL/GenBank/DDBJ whole genome shotgun (WGS) entry which is preliminary data.</text>
</comment>
<organism evidence="2 3">
    <name type="scientific">Geomonas terrae</name>
    <dbReference type="NCBI Taxonomy" id="2562681"/>
    <lineage>
        <taxon>Bacteria</taxon>
        <taxon>Pseudomonadati</taxon>
        <taxon>Thermodesulfobacteriota</taxon>
        <taxon>Desulfuromonadia</taxon>
        <taxon>Geobacterales</taxon>
        <taxon>Geobacteraceae</taxon>
        <taxon>Geomonas</taxon>
    </lineage>
</organism>
<dbReference type="RefSeq" id="WP_135869763.1">
    <property type="nucleotide sequence ID" value="NZ_SRSC01000002.1"/>
</dbReference>
<evidence type="ECO:0000313" key="2">
    <source>
        <dbReference type="EMBL" id="TGU72278.1"/>
    </source>
</evidence>
<accession>A0A4S1CFG1</accession>
<evidence type="ECO:0000313" key="3">
    <source>
        <dbReference type="Proteomes" id="UP000306416"/>
    </source>
</evidence>
<dbReference type="Proteomes" id="UP000306416">
    <property type="component" value="Unassembled WGS sequence"/>
</dbReference>
<protein>
    <submittedName>
        <fullName evidence="2">Glycosyltransferase family 2 protein</fullName>
    </submittedName>
</protein>
<keyword evidence="3" id="KW-1185">Reference proteome</keyword>
<dbReference type="Pfam" id="PF00535">
    <property type="entry name" value="Glycos_transf_2"/>
    <property type="match status" value="1"/>
</dbReference>
<sequence>MAPKVSICIPAYLQKDLLLRTLDSVFAQDYTDFEVIVTDDSPDRSIEEALRTHPNGEKVIYVRNRERMGSPANWNEAVRLAKGEYVKILHHDDWFNSATSLGAYVAALDGDHGADFAFSSAEVHDVSVGNVYLHMANARQLRELRRHPGALFQGNFIGAPSATIFRRKSFVPFDTNLKWVVDVDFYLQMLFRNPGFCHLPEPLVCTTAGSPHQVTTECAGDKGVVLFEWLYLYCKSAEKHRVCSTMFRAIRELIARYDVRSVDEFRFHAAPYQVPMSVRAMVWLRSLRSSAIVR</sequence>
<reference evidence="2 3" key="1">
    <citation type="submission" date="2019-04" db="EMBL/GenBank/DDBJ databases">
        <title>Geobacter oryzae sp. nov., ferric-reducing bacteria isolated from paddy soil.</title>
        <authorList>
            <person name="Xu Z."/>
            <person name="Masuda Y."/>
            <person name="Itoh H."/>
            <person name="Senoo K."/>
        </authorList>
    </citation>
    <scope>NUCLEOTIDE SEQUENCE [LARGE SCALE GENOMIC DNA]</scope>
    <source>
        <strain evidence="2 3">Red111</strain>
    </source>
</reference>
<gene>
    <name evidence="2" type="ORF">E4633_08170</name>
</gene>
<dbReference type="PANTHER" id="PTHR22916">
    <property type="entry name" value="GLYCOSYLTRANSFERASE"/>
    <property type="match status" value="1"/>
</dbReference>
<dbReference type="SUPFAM" id="SSF53448">
    <property type="entry name" value="Nucleotide-diphospho-sugar transferases"/>
    <property type="match status" value="1"/>
</dbReference>
<dbReference type="InterPro" id="IPR001173">
    <property type="entry name" value="Glyco_trans_2-like"/>
</dbReference>
<feature type="domain" description="Glycosyltransferase 2-like" evidence="1">
    <location>
        <begin position="6"/>
        <end position="170"/>
    </location>
</feature>
<name>A0A4S1CFG1_9BACT</name>
<proteinExistence type="predicted"/>